<name>A0A0F9M1K3_9ZZZZ</name>
<evidence type="ECO:0000313" key="1">
    <source>
        <dbReference type="EMBL" id="KKM99573.1"/>
    </source>
</evidence>
<protein>
    <submittedName>
        <fullName evidence="1">Uncharacterized protein</fullName>
    </submittedName>
</protein>
<reference evidence="1" key="1">
    <citation type="journal article" date="2015" name="Nature">
        <title>Complex archaea that bridge the gap between prokaryotes and eukaryotes.</title>
        <authorList>
            <person name="Spang A."/>
            <person name="Saw J.H."/>
            <person name="Jorgensen S.L."/>
            <person name="Zaremba-Niedzwiedzka K."/>
            <person name="Martijn J."/>
            <person name="Lind A.E."/>
            <person name="van Eijk R."/>
            <person name="Schleper C."/>
            <person name="Guy L."/>
            <person name="Ettema T.J."/>
        </authorList>
    </citation>
    <scope>NUCLEOTIDE SEQUENCE</scope>
</reference>
<gene>
    <name evidence="1" type="ORF">LCGC14_1146570</name>
</gene>
<organism evidence="1">
    <name type="scientific">marine sediment metagenome</name>
    <dbReference type="NCBI Taxonomy" id="412755"/>
    <lineage>
        <taxon>unclassified sequences</taxon>
        <taxon>metagenomes</taxon>
        <taxon>ecological metagenomes</taxon>
    </lineage>
</organism>
<proteinExistence type="predicted"/>
<sequence length="77" mass="8669">MLLDDGEIKKAVHKGDDHGFAGEVIGYGYEMLEEVAKAQLKKVVESGQYRDVWFLNSDGTEVEKRCLIVPAVELDER</sequence>
<accession>A0A0F9M1K3</accession>
<dbReference type="EMBL" id="LAZR01005482">
    <property type="protein sequence ID" value="KKM99573.1"/>
    <property type="molecule type" value="Genomic_DNA"/>
</dbReference>
<comment type="caution">
    <text evidence="1">The sequence shown here is derived from an EMBL/GenBank/DDBJ whole genome shotgun (WGS) entry which is preliminary data.</text>
</comment>
<dbReference type="AlphaFoldDB" id="A0A0F9M1K3"/>